<dbReference type="Pfam" id="PF13023">
    <property type="entry name" value="HD_3"/>
    <property type="match status" value="1"/>
</dbReference>
<reference evidence="2" key="1">
    <citation type="submission" date="2020-08" db="EMBL/GenBank/DDBJ databases">
        <authorList>
            <person name="Liu C."/>
            <person name="Sun Q."/>
        </authorList>
    </citation>
    <scope>NUCLEOTIDE SEQUENCE</scope>
    <source>
        <strain evidence="2">BX16</strain>
    </source>
</reference>
<gene>
    <name evidence="2" type="ORF">H8876_00455</name>
</gene>
<protein>
    <recommendedName>
        <fullName evidence="1">HD domain-containing protein</fullName>
    </recommendedName>
</protein>
<dbReference type="AlphaFoldDB" id="A0A923SKR3"/>
<keyword evidence="3" id="KW-1185">Reference proteome</keyword>
<dbReference type="RefSeq" id="WP_177265802.1">
    <property type="nucleotide sequence ID" value="NZ_JACRWC010000009.1"/>
</dbReference>
<dbReference type="SUPFAM" id="SSF109604">
    <property type="entry name" value="HD-domain/PDEase-like"/>
    <property type="match status" value="1"/>
</dbReference>
<dbReference type="Gene3D" id="1.10.3210.10">
    <property type="entry name" value="Hypothetical protein af1432"/>
    <property type="match status" value="1"/>
</dbReference>
<dbReference type="EMBL" id="JACRWC010000009">
    <property type="protein sequence ID" value="MBC5998494.1"/>
    <property type="molecule type" value="Genomic_DNA"/>
</dbReference>
<proteinExistence type="predicted"/>
<comment type="caution">
    <text evidence="2">The sequence shown here is derived from an EMBL/GenBank/DDBJ whole genome shotgun (WGS) entry which is preliminary data.</text>
</comment>
<evidence type="ECO:0000313" key="2">
    <source>
        <dbReference type="EMBL" id="MBC5998494.1"/>
    </source>
</evidence>
<evidence type="ECO:0000259" key="1">
    <source>
        <dbReference type="Pfam" id="PF13023"/>
    </source>
</evidence>
<dbReference type="InterPro" id="IPR006674">
    <property type="entry name" value="HD_domain"/>
</dbReference>
<name>A0A923SKR3_9FIRM</name>
<organism evidence="2 3">
    <name type="scientific">Lentihominibacter faecis</name>
    <dbReference type="NCBI Taxonomy" id="2764712"/>
    <lineage>
        <taxon>Bacteria</taxon>
        <taxon>Bacillati</taxon>
        <taxon>Bacillota</taxon>
        <taxon>Clostridia</taxon>
        <taxon>Peptostreptococcales</taxon>
        <taxon>Anaerovoracaceae</taxon>
        <taxon>Lentihominibacter</taxon>
    </lineage>
</organism>
<accession>A0A923SKR3</accession>
<sequence>MSDYITTYTGNHIDPADPDPEAISIRDIAHALSLICRGNGHVRNFWSVGQHCLDCAHEAQARKLSPRMILACLLHDASECYMSDVPRPMKKHMQEYQRQEKGILKVIFEKFLGSDLTTAEIRELKEIDDALLWHDLETLLAEMQHGPMPDLHIKIDFSFRPFKDVERDYLELFYQYYGK</sequence>
<dbReference type="Proteomes" id="UP000644115">
    <property type="component" value="Unassembled WGS sequence"/>
</dbReference>
<evidence type="ECO:0000313" key="3">
    <source>
        <dbReference type="Proteomes" id="UP000644115"/>
    </source>
</evidence>
<feature type="domain" description="HD" evidence="1">
    <location>
        <begin position="56"/>
        <end position="124"/>
    </location>
</feature>